<protein>
    <submittedName>
        <fullName evidence="2">CHAD domain-containing protein</fullName>
    </submittedName>
</protein>
<evidence type="ECO:0000259" key="1">
    <source>
        <dbReference type="PROSITE" id="PS51708"/>
    </source>
</evidence>
<dbReference type="EMBL" id="JAQOSQ010000007">
    <property type="protein sequence ID" value="MDJ1183424.1"/>
    <property type="molecule type" value="Genomic_DNA"/>
</dbReference>
<reference evidence="2 3" key="1">
    <citation type="submission" date="2023-01" db="EMBL/GenBank/DDBJ databases">
        <title>Novel diversity within Roseofilum (Cyanobacteria; Desertifilaceae) from marine benthic mats with descriptions of four novel species.</title>
        <authorList>
            <person name="Wang Y."/>
            <person name="Berthold D.E."/>
            <person name="Hu J."/>
            <person name="Lefler F.W."/>
            <person name="Laughinghouse H.D. IV."/>
        </authorList>
    </citation>
    <scope>NUCLEOTIDE SEQUENCE [LARGE SCALE GENOMIC DNA]</scope>
    <source>
        <strain evidence="2 3">BLCC-M143</strain>
    </source>
</reference>
<dbReference type="RefSeq" id="WP_283758075.1">
    <property type="nucleotide sequence ID" value="NZ_JAQOSQ010000007.1"/>
</dbReference>
<dbReference type="Pfam" id="PF05235">
    <property type="entry name" value="CHAD"/>
    <property type="match status" value="1"/>
</dbReference>
<proteinExistence type="predicted"/>
<sequence>MTQHQHSENDLLKDGAYLGIQKYFYKTIRYERKVLEDKDPENLHQMRVGMRCLRSAVTGFAPIVRLPAAMENKPIGKMAGVLGQLRDLDVLQEIMQSYQPHLISGEKRLLTQALKASIQQRSKAFKQVKKLLRGKKYQHFKQSVETWLQDPHYQEYARLSVSSTLPDLLLPCINQLLLHPGWWVGVKIEGGQVKRINRLTLKTAESQISDREDVLHDLRKQAKRVRYQMNLFSQYYGSDYQDYIMEMKRIQEVLGKIQDTLILEAFLDRVLPPNWRQKGPKLTKQLMQDRYQAWKAFYKLQQKYLSAEGRQGLRQAAIAPLTLPSALNGSDRTELRYDSGELKPVT</sequence>
<dbReference type="Proteomes" id="UP001232992">
    <property type="component" value="Unassembled WGS sequence"/>
</dbReference>
<comment type="caution">
    <text evidence="2">The sequence shown here is derived from an EMBL/GenBank/DDBJ whole genome shotgun (WGS) entry which is preliminary data.</text>
</comment>
<dbReference type="PROSITE" id="PS51708">
    <property type="entry name" value="CHAD"/>
    <property type="match status" value="1"/>
</dbReference>
<dbReference type="SMART" id="SM00880">
    <property type="entry name" value="CHAD"/>
    <property type="match status" value="1"/>
</dbReference>
<dbReference type="InterPro" id="IPR007899">
    <property type="entry name" value="CHAD_dom"/>
</dbReference>
<organism evidence="2 3">
    <name type="scientific">Roseofilum casamattae BLCC-M143</name>
    <dbReference type="NCBI Taxonomy" id="3022442"/>
    <lineage>
        <taxon>Bacteria</taxon>
        <taxon>Bacillati</taxon>
        <taxon>Cyanobacteriota</taxon>
        <taxon>Cyanophyceae</taxon>
        <taxon>Desertifilales</taxon>
        <taxon>Desertifilaceae</taxon>
        <taxon>Roseofilum</taxon>
        <taxon>Roseofilum casamattae</taxon>
    </lineage>
</organism>
<gene>
    <name evidence="2" type="ORF">PMH09_09450</name>
</gene>
<keyword evidence="3" id="KW-1185">Reference proteome</keyword>
<dbReference type="InterPro" id="IPR038186">
    <property type="entry name" value="CHAD_dom_sf"/>
</dbReference>
<accession>A0ABT7BY28</accession>
<feature type="domain" description="CHAD" evidence="1">
    <location>
        <begin position="9"/>
        <end position="310"/>
    </location>
</feature>
<dbReference type="PANTHER" id="PTHR39339">
    <property type="entry name" value="SLR1444 PROTEIN"/>
    <property type="match status" value="1"/>
</dbReference>
<evidence type="ECO:0000313" key="3">
    <source>
        <dbReference type="Proteomes" id="UP001232992"/>
    </source>
</evidence>
<name>A0ABT7BY28_9CYAN</name>
<dbReference type="PANTHER" id="PTHR39339:SF1">
    <property type="entry name" value="CHAD DOMAIN-CONTAINING PROTEIN"/>
    <property type="match status" value="1"/>
</dbReference>
<dbReference type="Gene3D" id="1.40.20.10">
    <property type="entry name" value="CHAD domain"/>
    <property type="match status" value="1"/>
</dbReference>
<evidence type="ECO:0000313" key="2">
    <source>
        <dbReference type="EMBL" id="MDJ1183424.1"/>
    </source>
</evidence>